<dbReference type="SUPFAM" id="SSF48452">
    <property type="entry name" value="TPR-like"/>
    <property type="match status" value="2"/>
</dbReference>
<evidence type="ECO:0000313" key="1">
    <source>
        <dbReference type="EMBL" id="KAF2666145.1"/>
    </source>
</evidence>
<dbReference type="OrthoDB" id="5086500at2759"/>
<dbReference type="InterPro" id="IPR053137">
    <property type="entry name" value="NLR-like"/>
</dbReference>
<dbReference type="Pfam" id="PF13424">
    <property type="entry name" value="TPR_12"/>
    <property type="match status" value="1"/>
</dbReference>
<name>A0A6A6U1G7_9PEZI</name>
<dbReference type="SUPFAM" id="SSF52540">
    <property type="entry name" value="P-loop containing nucleoside triphosphate hydrolases"/>
    <property type="match status" value="1"/>
</dbReference>
<reference evidence="1" key="1">
    <citation type="journal article" date="2020" name="Stud. Mycol.">
        <title>101 Dothideomycetes genomes: a test case for predicting lifestyles and emergence of pathogens.</title>
        <authorList>
            <person name="Haridas S."/>
            <person name="Albert R."/>
            <person name="Binder M."/>
            <person name="Bloem J."/>
            <person name="Labutti K."/>
            <person name="Salamov A."/>
            <person name="Andreopoulos B."/>
            <person name="Baker S."/>
            <person name="Barry K."/>
            <person name="Bills G."/>
            <person name="Bluhm B."/>
            <person name="Cannon C."/>
            <person name="Castanera R."/>
            <person name="Culley D."/>
            <person name="Daum C."/>
            <person name="Ezra D."/>
            <person name="Gonzalez J."/>
            <person name="Henrissat B."/>
            <person name="Kuo A."/>
            <person name="Liang C."/>
            <person name="Lipzen A."/>
            <person name="Lutzoni F."/>
            <person name="Magnuson J."/>
            <person name="Mondo S."/>
            <person name="Nolan M."/>
            <person name="Ohm R."/>
            <person name="Pangilinan J."/>
            <person name="Park H.-J."/>
            <person name="Ramirez L."/>
            <person name="Alfaro M."/>
            <person name="Sun H."/>
            <person name="Tritt A."/>
            <person name="Yoshinaga Y."/>
            <person name="Zwiers L.-H."/>
            <person name="Turgeon B."/>
            <person name="Goodwin S."/>
            <person name="Spatafora J."/>
            <person name="Crous P."/>
            <person name="Grigoriev I."/>
        </authorList>
    </citation>
    <scope>NUCLEOTIDE SEQUENCE</scope>
    <source>
        <strain evidence="1">CBS 115976</strain>
    </source>
</reference>
<dbReference type="PANTHER" id="PTHR46082">
    <property type="entry name" value="ATP/GTP-BINDING PROTEIN-RELATED"/>
    <property type="match status" value="1"/>
</dbReference>
<keyword evidence="2" id="KW-1185">Reference proteome</keyword>
<gene>
    <name evidence="1" type="ORF">BT63DRAFT_51060</name>
</gene>
<dbReference type="Proteomes" id="UP000799302">
    <property type="component" value="Unassembled WGS sequence"/>
</dbReference>
<proteinExistence type="predicted"/>
<sequence length="1057" mass="120313">MADPFSIIASTIGVIDVAVRLTAFLIDVKEGSETIDQDLDRLLGEIKSLNAISRLIQESFERDVATSTPNQDEEAAVTMWRETGNVLRDSQKTLSELELLIKKVHGLDGSSTYDRVRRFIRKQVKEDEFARLWTRLNDGYHLLQILLSAINITYTRRSQETSNESFQDLSSTIQALGSTIQDQIASVIARLDKQNVSPWANRTRHVLETAQFIRRSASLNAHFMIPQTVSGSYRGRKVFLETLKREYMTPGTPGTLPQQKRFVIYGLGGSGKTQFCCKFAQDNKQDFWGVFYIDAGSEESTVASYAEIAEKAATKGDKIEGTEKAVKYWLSSHKQPWLLIIDNVDERLSDTSPESYLPESDAGLVLFTTRNQSLRSVGNFGPRFFEFTGLDEDESVDLLLTEACHPSPWATKAISTATDICQTLGYLPLAIVHAGNAILKELCTLDSFLAFFERTFSRLRESIQEKGARQRRNSQSNNETVYSGIEIQITAASEDALELLNLLAFMHRQRFHFEILIQAVMNPQIEYSAEKAAKAQKPNDKHALKPSMKKLLRIYTVRLAQRIMALGEKKVLPRIIRDVQGLDRDDVNLRLRGALADLRSRALVDHVLADDSYSMHPLVHRWARERMSLNQQAIWCHSACNILANVVLLPPLVAGDNDIIVRRHTLPHIEHMRKQQEIIEQNFRQRSEGRWRPWSLERIVGGPDIRQNAKFGLVYAESAQWKEANKMFTIVDDFLSKTIGLEDPIAIRARLFLSATYWWLEDEDKVDRLQFELLDVCMEHRGERDLNTLLVIDKIGVSLWQQCKFQKALTYSQRAVDGFKAIHDGNHTDTFLAMSHLGRVFGKFAEFGKAVNLHEEALEGLRREQGHPEYDQDTIDVMECLAMARYDRHRYDNAPLEELHLALALQLEVTHKRESKLGKQHPITLLGFLNLARIKAGLGDLEEAEKIISSRIPVVVGTLGETHHGTLLGKMFLGHVLTLRGRLSEAEDILEFVVREYENGVKKNHADQLVASAFLVTCYKRQGKHTEAIPVQTKVTKAVRMMFGEDSWWEEYFSKNF</sequence>
<accession>A0A6A6U1G7</accession>
<dbReference type="InterPro" id="IPR011990">
    <property type="entry name" value="TPR-like_helical_dom_sf"/>
</dbReference>
<organism evidence="1 2">
    <name type="scientific">Microthyrium microscopicum</name>
    <dbReference type="NCBI Taxonomy" id="703497"/>
    <lineage>
        <taxon>Eukaryota</taxon>
        <taxon>Fungi</taxon>
        <taxon>Dikarya</taxon>
        <taxon>Ascomycota</taxon>
        <taxon>Pezizomycotina</taxon>
        <taxon>Dothideomycetes</taxon>
        <taxon>Dothideomycetes incertae sedis</taxon>
        <taxon>Microthyriales</taxon>
        <taxon>Microthyriaceae</taxon>
        <taxon>Microthyrium</taxon>
    </lineage>
</organism>
<dbReference type="EMBL" id="MU004239">
    <property type="protein sequence ID" value="KAF2666145.1"/>
    <property type="molecule type" value="Genomic_DNA"/>
</dbReference>
<dbReference type="PANTHER" id="PTHR46082:SF6">
    <property type="entry name" value="AAA+ ATPASE DOMAIN-CONTAINING PROTEIN-RELATED"/>
    <property type="match status" value="1"/>
</dbReference>
<evidence type="ECO:0000313" key="2">
    <source>
        <dbReference type="Proteomes" id="UP000799302"/>
    </source>
</evidence>
<dbReference type="InterPro" id="IPR027417">
    <property type="entry name" value="P-loop_NTPase"/>
</dbReference>
<dbReference type="GO" id="GO:0043531">
    <property type="term" value="F:ADP binding"/>
    <property type="evidence" value="ECO:0007669"/>
    <property type="project" value="InterPro"/>
</dbReference>
<dbReference type="Gene3D" id="1.25.40.10">
    <property type="entry name" value="Tetratricopeptide repeat domain"/>
    <property type="match status" value="2"/>
</dbReference>
<dbReference type="AlphaFoldDB" id="A0A6A6U1G7"/>
<protein>
    <submittedName>
        <fullName evidence="1">Uncharacterized protein</fullName>
    </submittedName>
</protein>
<dbReference type="Gene3D" id="3.40.50.300">
    <property type="entry name" value="P-loop containing nucleotide triphosphate hydrolases"/>
    <property type="match status" value="1"/>
</dbReference>